<dbReference type="InterPro" id="IPR007627">
    <property type="entry name" value="RNA_pol_sigma70_r2"/>
</dbReference>
<dbReference type="OrthoDB" id="3190733at2"/>
<dbReference type="GO" id="GO:0006352">
    <property type="term" value="P:DNA-templated transcription initiation"/>
    <property type="evidence" value="ECO:0007669"/>
    <property type="project" value="UniProtKB-UniRule"/>
</dbReference>
<evidence type="ECO:0000313" key="8">
    <source>
        <dbReference type="EMBL" id="SFL41669.1"/>
    </source>
</evidence>
<feature type="short sequence motif" description="Polymerase core binding" evidence="6">
    <location>
        <begin position="56"/>
        <end position="69"/>
    </location>
</feature>
<feature type="domain" description="RNA polymerase sigma-70 region 2" evidence="7">
    <location>
        <begin position="32"/>
        <end position="101"/>
    </location>
</feature>
<evidence type="ECO:0000256" key="1">
    <source>
        <dbReference type="ARBA" id="ARBA00022490"/>
    </source>
</evidence>
<keyword evidence="6" id="KW-0346">Stress response</keyword>
<comment type="subcellular location">
    <subcellularLocation>
        <location evidence="6">Cytoplasm</location>
    </subcellularLocation>
</comment>
<evidence type="ECO:0000259" key="7">
    <source>
        <dbReference type="Pfam" id="PF04542"/>
    </source>
</evidence>
<gene>
    <name evidence="6" type="primary">sigI</name>
    <name evidence="8" type="ORF">SAMN04487943_101444</name>
</gene>
<evidence type="ECO:0000256" key="6">
    <source>
        <dbReference type="HAMAP-Rule" id="MF_02064"/>
    </source>
</evidence>
<dbReference type="HAMAP" id="MF_02064">
    <property type="entry name" value="Sigma70_SigI"/>
    <property type="match status" value="1"/>
</dbReference>
<dbReference type="InterPro" id="IPR014244">
    <property type="entry name" value="RNA_pol_sigma-I"/>
</dbReference>
<evidence type="ECO:0000256" key="5">
    <source>
        <dbReference type="ARBA" id="ARBA00023163"/>
    </source>
</evidence>
<keyword evidence="4 6" id="KW-0238">DNA-binding</keyword>
<evidence type="ECO:0000256" key="2">
    <source>
        <dbReference type="ARBA" id="ARBA00023015"/>
    </source>
</evidence>
<accession>A0A1I4HHB8</accession>
<dbReference type="EMBL" id="FOTR01000001">
    <property type="protein sequence ID" value="SFL41669.1"/>
    <property type="molecule type" value="Genomic_DNA"/>
</dbReference>
<reference evidence="9" key="1">
    <citation type="submission" date="2016-10" db="EMBL/GenBank/DDBJ databases">
        <authorList>
            <person name="Varghese N."/>
            <person name="Submissions S."/>
        </authorList>
    </citation>
    <scope>NUCLEOTIDE SEQUENCE [LARGE SCALE GENOMIC DNA]</scope>
    <source>
        <strain evidence="9">CGMCC 1.4250</strain>
    </source>
</reference>
<comment type="activity regulation">
    <text evidence="6">Negatively regulated by the anti-sigma-I factor RsgI.</text>
</comment>
<dbReference type="GO" id="GO:0003677">
    <property type="term" value="F:DNA binding"/>
    <property type="evidence" value="ECO:0007669"/>
    <property type="project" value="UniProtKB-UniRule"/>
</dbReference>
<comment type="subunit">
    <text evidence="6">Interacts with RsgI.</text>
</comment>
<dbReference type="InterPro" id="IPR013325">
    <property type="entry name" value="RNA_pol_sigma_r2"/>
</dbReference>
<name>A0A1I4HHB8_9BACI</name>
<dbReference type="AlphaFoldDB" id="A0A1I4HHB8"/>
<dbReference type="STRING" id="334253.SAMN04487943_101444"/>
<dbReference type="SUPFAM" id="SSF88946">
    <property type="entry name" value="Sigma2 domain of RNA polymerase sigma factors"/>
    <property type="match status" value="1"/>
</dbReference>
<dbReference type="RefSeq" id="WP_091480519.1">
    <property type="nucleotide sequence ID" value="NZ_FOTR01000001.1"/>
</dbReference>
<proteinExistence type="inferred from homology"/>
<dbReference type="Proteomes" id="UP000198565">
    <property type="component" value="Unassembled WGS sequence"/>
</dbReference>
<comment type="similarity">
    <text evidence="6">Belongs to the sigma-70 factor family. SigI subfamily.</text>
</comment>
<dbReference type="PANTHER" id="PTHR30385:SF6">
    <property type="entry name" value="RNA POLYMERASE SIGMA FACTOR SIGI"/>
    <property type="match status" value="1"/>
</dbReference>
<keyword evidence="2 6" id="KW-0805">Transcription regulation</keyword>
<keyword evidence="3 6" id="KW-0731">Sigma factor</keyword>
<dbReference type="PIRSF" id="PIRSF038953">
    <property type="entry name" value="SigI"/>
    <property type="match status" value="1"/>
</dbReference>
<keyword evidence="5 6" id="KW-0804">Transcription</keyword>
<dbReference type="NCBIfam" id="TIGR02895">
    <property type="entry name" value="spore_sigI"/>
    <property type="match status" value="1"/>
</dbReference>
<evidence type="ECO:0000313" key="9">
    <source>
        <dbReference type="Proteomes" id="UP000198565"/>
    </source>
</evidence>
<organism evidence="8 9">
    <name type="scientific">Gracilibacillus orientalis</name>
    <dbReference type="NCBI Taxonomy" id="334253"/>
    <lineage>
        <taxon>Bacteria</taxon>
        <taxon>Bacillati</taxon>
        <taxon>Bacillota</taxon>
        <taxon>Bacilli</taxon>
        <taxon>Bacillales</taxon>
        <taxon>Bacillaceae</taxon>
        <taxon>Gracilibacillus</taxon>
    </lineage>
</organism>
<evidence type="ECO:0000256" key="3">
    <source>
        <dbReference type="ARBA" id="ARBA00023082"/>
    </source>
</evidence>
<dbReference type="PANTHER" id="PTHR30385">
    <property type="entry name" value="SIGMA FACTOR F FLAGELLAR"/>
    <property type="match status" value="1"/>
</dbReference>
<protein>
    <recommendedName>
        <fullName evidence="6">RNA polymerase sigma factor SigI</fullName>
    </recommendedName>
</protein>
<keyword evidence="9" id="KW-1185">Reference proteome</keyword>
<keyword evidence="1 6" id="KW-0963">Cytoplasm</keyword>
<dbReference type="GO" id="GO:0005737">
    <property type="term" value="C:cytoplasm"/>
    <property type="evidence" value="ECO:0007669"/>
    <property type="project" value="UniProtKB-SubCell"/>
</dbReference>
<comment type="function">
    <text evidence="6">Sigma factors are initiation factors that promote the attachment of RNA polymerase to specific initiation sites and are then released.</text>
</comment>
<feature type="DNA-binding region" description="H-T-H motif" evidence="6">
    <location>
        <begin position="199"/>
        <end position="218"/>
    </location>
</feature>
<dbReference type="Gene3D" id="1.10.1740.10">
    <property type="match status" value="1"/>
</dbReference>
<dbReference type="GO" id="GO:0016987">
    <property type="term" value="F:sigma factor activity"/>
    <property type="evidence" value="ECO:0007669"/>
    <property type="project" value="UniProtKB-UniRule"/>
</dbReference>
<sequence length="243" mass="28914">MIESQLTDKEYRLEDQIELIQRGDDYLRNDIIKAYQPFIAKCVSDVCKRYIKHEHDEFSVGMIAFNEAIELYSREKGSSFLAFAQVIIKRKVIDYIRKEQRQYMYPALNMNDEEEIEESPLQISQAKKIFQLEQESWNRRQEILELSEQLKQFKISFRELTEISPKHQDARESAVYAAKQLINDSELKDYVLLKKRVPIKKLLKVVPVSKKTLERNRKYILTVFIILTGDYVYLKEYLEGVDL</sequence>
<dbReference type="Pfam" id="PF04542">
    <property type="entry name" value="Sigma70_r2"/>
    <property type="match status" value="1"/>
</dbReference>
<evidence type="ECO:0000256" key="4">
    <source>
        <dbReference type="ARBA" id="ARBA00023125"/>
    </source>
</evidence>